<reference evidence="4 5" key="1">
    <citation type="submission" date="2020-06" db="EMBL/GenBank/DDBJ databases">
        <authorList>
            <consortium name="Wellcome Sanger Institute Data Sharing"/>
        </authorList>
    </citation>
    <scope>NUCLEOTIDE SEQUENCE [LARGE SCALE GENOMIC DNA]</scope>
</reference>
<feature type="domain" description="Beta/gamma crystallin 'Greek key'" evidence="3">
    <location>
        <begin position="141"/>
        <end position="182"/>
    </location>
</feature>
<evidence type="ECO:0000256" key="1">
    <source>
        <dbReference type="ARBA" id="ARBA00009646"/>
    </source>
</evidence>
<keyword evidence="2" id="KW-0677">Repeat</keyword>
<evidence type="ECO:0000256" key="2">
    <source>
        <dbReference type="ARBA" id="ARBA00022737"/>
    </source>
</evidence>
<feature type="domain" description="Beta/gamma crystallin 'Greek key'" evidence="3">
    <location>
        <begin position="54"/>
        <end position="96"/>
    </location>
</feature>
<dbReference type="InterPro" id="IPR011024">
    <property type="entry name" value="G_crystallin-like"/>
</dbReference>
<dbReference type="Pfam" id="PF00030">
    <property type="entry name" value="Crystall"/>
    <property type="match status" value="2"/>
</dbReference>
<dbReference type="SUPFAM" id="SSF50370">
    <property type="entry name" value="Ricin B-like lectins"/>
    <property type="match status" value="1"/>
</dbReference>
<dbReference type="PROSITE" id="PS50231">
    <property type="entry name" value="RICIN_B_LECTIN"/>
    <property type="match status" value="1"/>
</dbReference>
<dbReference type="SMART" id="SM00247">
    <property type="entry name" value="XTALbg"/>
    <property type="match status" value="2"/>
</dbReference>
<dbReference type="AlphaFoldDB" id="A0AAY4EMB8"/>
<keyword evidence="5" id="KW-1185">Reference proteome</keyword>
<dbReference type="GO" id="GO:0005212">
    <property type="term" value="F:structural constituent of eye lens"/>
    <property type="evidence" value="ECO:0007669"/>
    <property type="project" value="TreeGrafter"/>
</dbReference>
<dbReference type="InterPro" id="IPR000772">
    <property type="entry name" value="Ricin_B_lectin"/>
</dbReference>
<protein>
    <recommendedName>
        <fullName evidence="3">Beta/gamma crystallin 'Greek key' domain-containing protein</fullName>
    </recommendedName>
</protein>
<proteinExistence type="inferred from homology"/>
<dbReference type="InterPro" id="IPR050252">
    <property type="entry name" value="Beta/Gamma-Crystallin"/>
</dbReference>
<dbReference type="GO" id="GO:0002088">
    <property type="term" value="P:lens development in camera-type eye"/>
    <property type="evidence" value="ECO:0007669"/>
    <property type="project" value="TreeGrafter"/>
</dbReference>
<dbReference type="PROSITE" id="PS50915">
    <property type="entry name" value="CRYSTALLIN_BETA_GAMMA"/>
    <property type="match status" value="2"/>
</dbReference>
<evidence type="ECO:0000313" key="4">
    <source>
        <dbReference type="Ensembl" id="ENSDCDP00010058792.1"/>
    </source>
</evidence>
<reference evidence="4" key="2">
    <citation type="submission" date="2025-08" db="UniProtKB">
        <authorList>
            <consortium name="Ensembl"/>
        </authorList>
    </citation>
    <scope>IDENTIFICATION</scope>
</reference>
<dbReference type="Ensembl" id="ENSDCDT00010069500.1">
    <property type="protein sequence ID" value="ENSDCDP00010058792.1"/>
    <property type="gene ID" value="ENSDCDG00010032999.1"/>
</dbReference>
<dbReference type="InterPro" id="IPR001064">
    <property type="entry name" value="Beta/gamma_crystallin"/>
</dbReference>
<dbReference type="GO" id="GO:0007601">
    <property type="term" value="P:visual perception"/>
    <property type="evidence" value="ECO:0007669"/>
    <property type="project" value="TreeGrafter"/>
</dbReference>
<evidence type="ECO:0000313" key="5">
    <source>
        <dbReference type="Proteomes" id="UP000694580"/>
    </source>
</evidence>
<accession>A0AAY4EMB8</accession>
<evidence type="ECO:0000259" key="3">
    <source>
        <dbReference type="PROSITE" id="PS50915"/>
    </source>
</evidence>
<dbReference type="CDD" id="cd23463">
    <property type="entry name" value="beta-trefoil_Ricin_vlAKAP"/>
    <property type="match status" value="1"/>
</dbReference>
<sequence>MSVRPVRLVSSKLAVLDHVRIYSKPHFEGEQREFEAKTTDCGSVVPMSFRVIRGSWLLFDEEGYSGNQFVLEEGLYPDIVSCDCTAAAIKSLKPIPHVSCFTDPCISLFSLDSFEGLKMTALKSDANVSNFFTQSLRVSGGLWVVYEFSNFKGRHRLLQAGEYPFWSKHSGWDTVGSFRPLTQRRVYIQVRNRALGTVLTTERVKDTSCPAKVTLSTAGALDTQQWLFTEGLLKCKVSCSGCLAVIGGKANAGSRVALWPEHGRTHQRWSLNADGTVSTHLNHDLVLDLRGGTGLDKDHLIVSDVYSHKATQYWDFELV</sequence>
<dbReference type="PANTHER" id="PTHR11818">
    <property type="entry name" value="BETA/GAMMA CRYSTALLIN"/>
    <property type="match status" value="1"/>
</dbReference>
<dbReference type="PANTHER" id="PTHR11818:SF38">
    <property type="entry name" value="VERY LARGE A-KINASE ANCHOR PROTEIN"/>
    <property type="match status" value="1"/>
</dbReference>
<dbReference type="Pfam" id="PF00652">
    <property type="entry name" value="Ricin_B_lectin"/>
    <property type="match status" value="1"/>
</dbReference>
<comment type="similarity">
    <text evidence="1">Belongs to the beta/gamma-crystallin family.</text>
</comment>
<name>A0AAY4EMB8_9TELE</name>
<dbReference type="Gene3D" id="2.80.10.50">
    <property type="match status" value="1"/>
</dbReference>
<dbReference type="Gene3D" id="2.60.20.10">
    <property type="entry name" value="Crystallins"/>
    <property type="match status" value="2"/>
</dbReference>
<reference evidence="4" key="3">
    <citation type="submission" date="2025-09" db="UniProtKB">
        <authorList>
            <consortium name="Ensembl"/>
        </authorList>
    </citation>
    <scope>IDENTIFICATION</scope>
</reference>
<dbReference type="InterPro" id="IPR035992">
    <property type="entry name" value="Ricin_B-like_lectins"/>
</dbReference>
<dbReference type="Proteomes" id="UP000694580">
    <property type="component" value="Chromosome 6"/>
</dbReference>
<dbReference type="SUPFAM" id="SSF49695">
    <property type="entry name" value="gamma-Crystallin-like"/>
    <property type="match status" value="1"/>
</dbReference>
<organism evidence="4 5">
    <name type="scientific">Denticeps clupeoides</name>
    <name type="common">denticle herring</name>
    <dbReference type="NCBI Taxonomy" id="299321"/>
    <lineage>
        <taxon>Eukaryota</taxon>
        <taxon>Metazoa</taxon>
        <taxon>Chordata</taxon>
        <taxon>Craniata</taxon>
        <taxon>Vertebrata</taxon>
        <taxon>Euteleostomi</taxon>
        <taxon>Actinopterygii</taxon>
        <taxon>Neopterygii</taxon>
        <taxon>Teleostei</taxon>
        <taxon>Clupei</taxon>
        <taxon>Clupeiformes</taxon>
        <taxon>Denticipitoidei</taxon>
        <taxon>Denticipitidae</taxon>
        <taxon>Denticeps</taxon>
    </lineage>
</organism>
<dbReference type="SMART" id="SM00458">
    <property type="entry name" value="RICIN"/>
    <property type="match status" value="1"/>
</dbReference>
<dbReference type="GeneTree" id="ENSGT00940000160816"/>